<evidence type="ECO:0000313" key="2">
    <source>
        <dbReference type="Proteomes" id="UP000571017"/>
    </source>
</evidence>
<gene>
    <name evidence="1" type="ORF">H0266_10765</name>
</gene>
<organism evidence="1 2">
    <name type="scientific">Halobacillus locisalis</name>
    <dbReference type="NCBI Taxonomy" id="220753"/>
    <lineage>
        <taxon>Bacteria</taxon>
        <taxon>Bacillati</taxon>
        <taxon>Bacillota</taxon>
        <taxon>Bacilli</taxon>
        <taxon>Bacillales</taxon>
        <taxon>Bacillaceae</taxon>
        <taxon>Halobacillus</taxon>
    </lineage>
</organism>
<protein>
    <submittedName>
        <fullName evidence="1">Uncharacterized protein</fullName>
    </submittedName>
</protein>
<dbReference type="AlphaFoldDB" id="A0A838CUC4"/>
<keyword evidence="2" id="KW-1185">Reference proteome</keyword>
<accession>A0A838CUC4</accession>
<evidence type="ECO:0000313" key="1">
    <source>
        <dbReference type="EMBL" id="MBA2175375.1"/>
    </source>
</evidence>
<dbReference type="EMBL" id="JACEFG010000002">
    <property type="protein sequence ID" value="MBA2175375.1"/>
    <property type="molecule type" value="Genomic_DNA"/>
</dbReference>
<dbReference type="RefSeq" id="WP_181472392.1">
    <property type="nucleotide sequence ID" value="NZ_JACEFG010000002.1"/>
</dbReference>
<reference evidence="1 2" key="1">
    <citation type="journal article" date="2004" name="Extremophiles">
        <title>Halobacillus locisalis sp. nov., a halophilic bacterium isolated from a marine solar saltern of the Yellow Sea in Korea.</title>
        <authorList>
            <person name="Yoon J.H."/>
            <person name="Kang K.H."/>
            <person name="Oh T.K."/>
            <person name="Park Y.H."/>
        </authorList>
    </citation>
    <scope>NUCLEOTIDE SEQUENCE [LARGE SCALE GENOMIC DNA]</scope>
    <source>
        <strain evidence="1 2">KCTC 3788</strain>
    </source>
</reference>
<comment type="caution">
    <text evidence="1">The sequence shown here is derived from an EMBL/GenBank/DDBJ whole genome shotgun (WGS) entry which is preliminary data.</text>
</comment>
<name>A0A838CUC4_9BACI</name>
<dbReference type="Proteomes" id="UP000571017">
    <property type="component" value="Unassembled WGS sequence"/>
</dbReference>
<sequence>MTKTYSLVVYKEETGDFLLTEQSAVNEALALETFHNLLGEGFKVIHTFEGLAPKTYRSLTRI</sequence>
<proteinExistence type="predicted"/>